<protein>
    <submittedName>
        <fullName evidence="1">Uncharacterized protein</fullName>
    </submittedName>
</protein>
<organism evidence="1 2">
    <name type="scientific">Laccaria amethystina LaAM-08-1</name>
    <dbReference type="NCBI Taxonomy" id="1095629"/>
    <lineage>
        <taxon>Eukaryota</taxon>
        <taxon>Fungi</taxon>
        <taxon>Dikarya</taxon>
        <taxon>Basidiomycota</taxon>
        <taxon>Agaricomycotina</taxon>
        <taxon>Agaricomycetes</taxon>
        <taxon>Agaricomycetidae</taxon>
        <taxon>Agaricales</taxon>
        <taxon>Agaricineae</taxon>
        <taxon>Hydnangiaceae</taxon>
        <taxon>Laccaria</taxon>
    </lineage>
</organism>
<evidence type="ECO:0000313" key="2">
    <source>
        <dbReference type="Proteomes" id="UP000054477"/>
    </source>
</evidence>
<name>A0A0C9Y355_9AGAR</name>
<dbReference type="STRING" id="1095629.A0A0C9Y355"/>
<reference evidence="2" key="2">
    <citation type="submission" date="2015-01" db="EMBL/GenBank/DDBJ databases">
        <title>Evolutionary Origins and Diversification of the Mycorrhizal Mutualists.</title>
        <authorList>
            <consortium name="DOE Joint Genome Institute"/>
            <consortium name="Mycorrhizal Genomics Consortium"/>
            <person name="Kohler A."/>
            <person name="Kuo A."/>
            <person name="Nagy L.G."/>
            <person name="Floudas D."/>
            <person name="Copeland A."/>
            <person name="Barry K.W."/>
            <person name="Cichocki N."/>
            <person name="Veneault-Fourrey C."/>
            <person name="LaButti K."/>
            <person name="Lindquist E.A."/>
            <person name="Lipzen A."/>
            <person name="Lundell T."/>
            <person name="Morin E."/>
            <person name="Murat C."/>
            <person name="Riley R."/>
            <person name="Ohm R."/>
            <person name="Sun H."/>
            <person name="Tunlid A."/>
            <person name="Henrissat B."/>
            <person name="Grigoriev I.V."/>
            <person name="Hibbett D.S."/>
            <person name="Martin F."/>
        </authorList>
    </citation>
    <scope>NUCLEOTIDE SEQUENCE [LARGE SCALE GENOMIC DNA]</scope>
    <source>
        <strain evidence="2">LaAM-08-1</strain>
    </source>
</reference>
<evidence type="ECO:0000313" key="1">
    <source>
        <dbReference type="EMBL" id="KIK02538.1"/>
    </source>
</evidence>
<accession>A0A0C9Y355</accession>
<gene>
    <name evidence="1" type="ORF">K443DRAFT_96737</name>
</gene>
<proteinExistence type="predicted"/>
<dbReference type="HOGENOM" id="CLU_142395_0_0_1"/>
<reference evidence="1 2" key="1">
    <citation type="submission" date="2014-04" db="EMBL/GenBank/DDBJ databases">
        <authorList>
            <consortium name="DOE Joint Genome Institute"/>
            <person name="Kuo A."/>
            <person name="Kohler A."/>
            <person name="Nagy L.G."/>
            <person name="Floudas D."/>
            <person name="Copeland A."/>
            <person name="Barry K.W."/>
            <person name="Cichocki N."/>
            <person name="Veneault-Fourrey C."/>
            <person name="LaButti K."/>
            <person name="Lindquist E.A."/>
            <person name="Lipzen A."/>
            <person name="Lundell T."/>
            <person name="Morin E."/>
            <person name="Murat C."/>
            <person name="Sun H."/>
            <person name="Tunlid A."/>
            <person name="Henrissat B."/>
            <person name="Grigoriev I.V."/>
            <person name="Hibbett D.S."/>
            <person name="Martin F."/>
            <person name="Nordberg H.P."/>
            <person name="Cantor M.N."/>
            <person name="Hua S.X."/>
        </authorList>
    </citation>
    <scope>NUCLEOTIDE SEQUENCE [LARGE SCALE GENOMIC DNA]</scope>
    <source>
        <strain evidence="1 2">LaAM-08-1</strain>
    </source>
</reference>
<dbReference type="OrthoDB" id="3268967at2759"/>
<keyword evidence="2" id="KW-1185">Reference proteome</keyword>
<sequence>MNTINKSTGFTPFQLRMGRSPHIIPPLVPAKFSATVTDVDAWHVIRKLEMDVFEAQDNLLKAKLSQAVQANKHRTLQFPFTVGSRVRLSTLHRRK</sequence>
<dbReference type="EMBL" id="KN838591">
    <property type="protein sequence ID" value="KIK02538.1"/>
    <property type="molecule type" value="Genomic_DNA"/>
</dbReference>
<dbReference type="Proteomes" id="UP000054477">
    <property type="component" value="Unassembled WGS sequence"/>
</dbReference>
<dbReference type="AlphaFoldDB" id="A0A0C9Y355"/>